<feature type="transmembrane region" description="Helical" evidence="8">
    <location>
        <begin position="199"/>
        <end position="218"/>
    </location>
</feature>
<feature type="transmembrane region" description="Helical" evidence="8">
    <location>
        <begin position="362"/>
        <end position="383"/>
    </location>
</feature>
<evidence type="ECO:0000256" key="4">
    <source>
        <dbReference type="ARBA" id="ARBA00022692"/>
    </source>
</evidence>
<evidence type="ECO:0000256" key="7">
    <source>
        <dbReference type="ARBA" id="ARBA00023136"/>
    </source>
</evidence>
<name>A0A524RLI8_9CHRO</name>
<dbReference type="AlphaFoldDB" id="A0A524RLI8"/>
<dbReference type="InterPro" id="IPR003445">
    <property type="entry name" value="Cat_transpt"/>
</dbReference>
<evidence type="ECO:0000256" key="1">
    <source>
        <dbReference type="ARBA" id="ARBA00004651"/>
    </source>
</evidence>
<dbReference type="PANTHER" id="PTHR32024:SF1">
    <property type="entry name" value="KTR SYSTEM POTASSIUM UPTAKE PROTEIN B"/>
    <property type="match status" value="1"/>
</dbReference>
<keyword evidence="4 8" id="KW-0812">Transmembrane</keyword>
<dbReference type="Pfam" id="PF02386">
    <property type="entry name" value="TrkH"/>
    <property type="match status" value="1"/>
</dbReference>
<comment type="subcellular location">
    <subcellularLocation>
        <location evidence="1">Cell membrane</location>
        <topology evidence="1">Multi-pass membrane protein</topology>
    </subcellularLocation>
</comment>
<accession>A0A524RLI8</accession>
<feature type="transmembrane region" description="Helical" evidence="8">
    <location>
        <begin position="48"/>
        <end position="69"/>
    </location>
</feature>
<evidence type="ECO:0000256" key="8">
    <source>
        <dbReference type="SAM" id="Phobius"/>
    </source>
</evidence>
<evidence type="ECO:0000313" key="9">
    <source>
        <dbReference type="EMBL" id="TGG90902.1"/>
    </source>
</evidence>
<keyword evidence="3" id="KW-1003">Cell membrane</keyword>
<keyword evidence="2" id="KW-0813">Transport</keyword>
<proteinExistence type="predicted"/>
<keyword evidence="5 8" id="KW-1133">Transmembrane helix</keyword>
<dbReference type="GO" id="GO:0005886">
    <property type="term" value="C:plasma membrane"/>
    <property type="evidence" value="ECO:0007669"/>
    <property type="project" value="UniProtKB-SubCell"/>
</dbReference>
<organism evidence="9 10">
    <name type="scientific">Aphanocapsa feldmannii 277cV</name>
    <dbReference type="NCBI Taxonomy" id="2507553"/>
    <lineage>
        <taxon>Bacteria</taxon>
        <taxon>Bacillati</taxon>
        <taxon>Cyanobacteriota</taxon>
        <taxon>Cyanophyceae</taxon>
        <taxon>Oscillatoriophycideae</taxon>
        <taxon>Chroococcales</taxon>
        <taxon>Microcystaceae</taxon>
        <taxon>Aphanocapsa</taxon>
    </lineage>
</organism>
<feature type="transmembrane region" description="Helical" evidence="8">
    <location>
        <begin position="136"/>
        <end position="156"/>
    </location>
</feature>
<dbReference type="GO" id="GO:0030001">
    <property type="term" value="P:metal ion transport"/>
    <property type="evidence" value="ECO:0007669"/>
    <property type="project" value="UniProtKB-ARBA"/>
</dbReference>
<feature type="transmembrane region" description="Helical" evidence="8">
    <location>
        <begin position="239"/>
        <end position="269"/>
    </location>
</feature>
<comment type="caution">
    <text evidence="9">The sequence shown here is derived from an EMBL/GenBank/DDBJ whole genome shotgun (WGS) entry which is preliminary data.</text>
</comment>
<evidence type="ECO:0000256" key="3">
    <source>
        <dbReference type="ARBA" id="ARBA00022475"/>
    </source>
</evidence>
<protein>
    <submittedName>
        <fullName evidence="9">Potassium transporter TrkG</fullName>
    </submittedName>
</protein>
<evidence type="ECO:0000256" key="5">
    <source>
        <dbReference type="ARBA" id="ARBA00022989"/>
    </source>
</evidence>
<keyword evidence="7 8" id="KW-0472">Membrane</keyword>
<feature type="transmembrane region" description="Helical" evidence="8">
    <location>
        <begin position="81"/>
        <end position="105"/>
    </location>
</feature>
<feature type="transmembrane region" description="Helical" evidence="8">
    <location>
        <begin position="395"/>
        <end position="416"/>
    </location>
</feature>
<sequence length="461" mass="49809">MVHAPLIQQRQHWWHSLSVPQFTLVSGLLVIFSGSLLLSLPFAHVGPLNYWSALFTSTSAVTVTGLTVIDVGTQLSLFGQLVLMLLILIGGLGLMAITIFLQGFVLRGGDLRRRLDRGRALDEFGVGGIGPTFHQILRTALSLIAIGAILLFCLGFGAETGGLPQRLWLSLFHAVSAYNNAGFSLWSSSLEGYRANPPVNGVIILLIITGGLGYRVTSDLWSKRLQLRRFRQLSFHSRLVLRCSAVLVLLGFLGLLLTEAFGSGILSVLPWQERFWAALFQSVSARTAGFHSIPLSVHTFSDAGLVLLMALMFIGASPGGTGGGLKTTTMAVLLAATRSALWGEEQVVVHHRAVSYKVVLRALGVTVGSLLFVLLMAILLSLVSRPISDVSFIEFLFTSISAFATVGMDLGVTARLNGFGQLVLMVGMFVGRVGILLLLSAVLQRQSLHTYVRYTQAELHV</sequence>
<dbReference type="PANTHER" id="PTHR32024">
    <property type="entry name" value="TRK SYSTEM POTASSIUM UPTAKE PROTEIN TRKG-RELATED"/>
    <property type="match status" value="1"/>
</dbReference>
<evidence type="ECO:0000256" key="2">
    <source>
        <dbReference type="ARBA" id="ARBA00022448"/>
    </source>
</evidence>
<feature type="transmembrane region" description="Helical" evidence="8">
    <location>
        <begin position="422"/>
        <end position="443"/>
    </location>
</feature>
<gene>
    <name evidence="9" type="ORF">ERJ67_09320</name>
</gene>
<reference evidence="9 10" key="1">
    <citation type="journal article" date="2019" name="mSystems">
        <title>Life at home and on the roam: Genomic adaptions reflect the dual lifestyle of an intracellular, facultative symbiont.</title>
        <authorList>
            <person name="Burgsdorf I."/>
        </authorList>
    </citation>
    <scope>NUCLEOTIDE SEQUENCE [LARGE SCALE GENOMIC DNA]</scope>
    <source>
        <strain evidence="9">277cV</strain>
    </source>
</reference>
<dbReference type="EMBL" id="SRMO01000084">
    <property type="protein sequence ID" value="TGG90902.1"/>
    <property type="molecule type" value="Genomic_DNA"/>
</dbReference>
<evidence type="ECO:0000313" key="10">
    <source>
        <dbReference type="Proteomes" id="UP000317990"/>
    </source>
</evidence>
<feature type="transmembrane region" description="Helical" evidence="8">
    <location>
        <begin position="21"/>
        <end position="42"/>
    </location>
</feature>
<dbReference type="Proteomes" id="UP000317990">
    <property type="component" value="Unassembled WGS sequence"/>
</dbReference>
<keyword evidence="6" id="KW-0406">Ion transport</keyword>
<dbReference type="GO" id="GO:0008324">
    <property type="term" value="F:monoatomic cation transmembrane transporter activity"/>
    <property type="evidence" value="ECO:0007669"/>
    <property type="project" value="InterPro"/>
</dbReference>
<evidence type="ECO:0000256" key="6">
    <source>
        <dbReference type="ARBA" id="ARBA00023065"/>
    </source>
</evidence>